<proteinExistence type="predicted"/>
<dbReference type="EMBL" id="CP024770">
    <property type="protein sequence ID" value="QGY32437.1"/>
    <property type="molecule type" value="Genomic_DNA"/>
</dbReference>
<gene>
    <name evidence="2" type="ORF">CUN67_26035</name>
</gene>
<sequence>MAQSAIPFPTGYANFYHSQNVEIKKVRFRNPYGIEIVGNLVLPKGHKTGERLPAIIIGHPMGAVKEQSSMLYAQVLAEHGFATLAFDMPFWGESGGTPRQAVEPTMFEDAFSSAVDFLSSRPDVDKNKIGVLGICASGGYSIGAMKIDPRIKALATSAMVEMGTASRTMLLDEAAIKAGAAQREVEFEGGKPVYSGGTVTKLTADSNPMQREFYEFYRTKRGEYTPAGADKNHTTMPLLSQNAKLLNFYPFNGIENIKRPMLFITGDISMSRGFSEEAYKLASEPKELYLVKGANHTDMYDNADKIPFAKLIAFFQSNLK</sequence>
<dbReference type="InterPro" id="IPR002925">
    <property type="entry name" value="Dienelactn_hydro"/>
</dbReference>
<organism evidence="2">
    <name type="scientific">Pantoea cypripedii</name>
    <name type="common">Pectobacterium cypripedii</name>
    <name type="synonym">Erwinia cypripedii</name>
    <dbReference type="NCBI Taxonomy" id="55209"/>
    <lineage>
        <taxon>Bacteria</taxon>
        <taxon>Pseudomonadati</taxon>
        <taxon>Pseudomonadota</taxon>
        <taxon>Gammaproteobacteria</taxon>
        <taxon>Enterobacterales</taxon>
        <taxon>Erwiniaceae</taxon>
        <taxon>Pantoea</taxon>
    </lineage>
</organism>
<reference evidence="2" key="1">
    <citation type="submission" date="2017-11" db="EMBL/GenBank/DDBJ databases">
        <title>Genome sequence of Pantoea cypripedii NE1.</title>
        <authorList>
            <person name="Nascimento F.X."/>
        </authorList>
    </citation>
    <scope>NUCLEOTIDE SEQUENCE [LARGE SCALE GENOMIC DNA]</scope>
    <source>
        <strain evidence="2">NE1</strain>
        <plasmid evidence="2">pNE1B</plasmid>
    </source>
</reference>
<dbReference type="PANTHER" id="PTHR47751:SF1">
    <property type="entry name" value="SUPERFAMILY HYDROLASE, PUTATIVE (AFU_ORTHOLOGUE AFUA_2G16580)-RELATED"/>
    <property type="match status" value="1"/>
</dbReference>
<dbReference type="Gene3D" id="1.10.10.800">
    <property type="match status" value="1"/>
</dbReference>
<dbReference type="InterPro" id="IPR029058">
    <property type="entry name" value="AB_hydrolase_fold"/>
</dbReference>
<keyword evidence="2" id="KW-0614">Plasmid</keyword>
<evidence type="ECO:0000313" key="2">
    <source>
        <dbReference type="EMBL" id="QGY32437.1"/>
    </source>
</evidence>
<evidence type="ECO:0000259" key="1">
    <source>
        <dbReference type="Pfam" id="PF01738"/>
    </source>
</evidence>
<geneLocation type="plasmid" evidence="2">
    <name>pNE1B</name>
</geneLocation>
<dbReference type="InterPro" id="IPR051411">
    <property type="entry name" value="Polyketide_trans_af380"/>
</dbReference>
<protein>
    <submittedName>
        <fullName evidence="2">Transcriptional regulator</fullName>
    </submittedName>
</protein>
<dbReference type="AlphaFoldDB" id="A0A6B9GDW8"/>
<name>A0A6B9GDW8_PANCY</name>
<dbReference type="Proteomes" id="UP000502005">
    <property type="component" value="Plasmid pNE1B"/>
</dbReference>
<feature type="domain" description="Dienelactone hydrolase" evidence="1">
    <location>
        <begin position="48"/>
        <end position="153"/>
    </location>
</feature>
<dbReference type="PANTHER" id="PTHR47751">
    <property type="entry name" value="SUPERFAMILY HYDROLASE, PUTATIVE (AFU_ORTHOLOGUE AFUA_2G16580)-RELATED"/>
    <property type="match status" value="1"/>
</dbReference>
<accession>A0A6B9GDW8</accession>
<dbReference type="SUPFAM" id="SSF53474">
    <property type="entry name" value="alpha/beta-Hydrolases"/>
    <property type="match status" value="1"/>
</dbReference>
<dbReference type="Gene3D" id="3.40.50.1820">
    <property type="entry name" value="alpha/beta hydrolase"/>
    <property type="match status" value="1"/>
</dbReference>
<dbReference type="Pfam" id="PF01738">
    <property type="entry name" value="DLH"/>
    <property type="match status" value="1"/>
</dbReference>